<dbReference type="InterPro" id="IPR013087">
    <property type="entry name" value="Znf_C2H2_type"/>
</dbReference>
<comment type="caution">
    <text evidence="4">The sequence shown here is derived from an EMBL/GenBank/DDBJ whole genome shotgun (WGS) entry which is preliminary data.</text>
</comment>
<name>A0A2T0FDD3_9ASCO</name>
<accession>A0A2T0FDD3</accession>
<keyword evidence="1" id="KW-0863">Zinc-finger</keyword>
<evidence type="ECO:0000313" key="5">
    <source>
        <dbReference type="Proteomes" id="UP000238350"/>
    </source>
</evidence>
<evidence type="ECO:0000256" key="2">
    <source>
        <dbReference type="SAM" id="MobiDB-lite"/>
    </source>
</evidence>
<feature type="domain" description="C2H2-type" evidence="3">
    <location>
        <begin position="297"/>
        <end position="327"/>
    </location>
</feature>
<dbReference type="SUPFAM" id="SSF57667">
    <property type="entry name" value="beta-beta-alpha zinc fingers"/>
    <property type="match status" value="1"/>
</dbReference>
<evidence type="ECO:0000313" key="4">
    <source>
        <dbReference type="EMBL" id="PRT52975.1"/>
    </source>
</evidence>
<dbReference type="AlphaFoldDB" id="A0A2T0FDD3"/>
<dbReference type="InterPro" id="IPR036236">
    <property type="entry name" value="Znf_C2H2_sf"/>
</dbReference>
<dbReference type="Gene3D" id="3.30.160.60">
    <property type="entry name" value="Classic Zinc Finger"/>
    <property type="match status" value="1"/>
</dbReference>
<dbReference type="GO" id="GO:0008270">
    <property type="term" value="F:zinc ion binding"/>
    <property type="evidence" value="ECO:0007669"/>
    <property type="project" value="UniProtKB-KW"/>
</dbReference>
<keyword evidence="1" id="KW-0862">Zinc</keyword>
<dbReference type="SMART" id="SM00355">
    <property type="entry name" value="ZnF_C2H2"/>
    <property type="match status" value="2"/>
</dbReference>
<dbReference type="RefSeq" id="XP_024662921.1">
    <property type="nucleotide sequence ID" value="XM_024807153.1"/>
</dbReference>
<protein>
    <recommendedName>
        <fullName evidence="3">C2H2-type domain-containing protein</fullName>
    </recommendedName>
</protein>
<dbReference type="GeneID" id="36514344"/>
<feature type="region of interest" description="Disordered" evidence="2">
    <location>
        <begin position="236"/>
        <end position="262"/>
    </location>
</feature>
<gene>
    <name evidence="4" type="ORF">B9G98_00595</name>
</gene>
<organism evidence="4 5">
    <name type="scientific">Wickerhamiella sorbophila</name>
    <dbReference type="NCBI Taxonomy" id="45607"/>
    <lineage>
        <taxon>Eukaryota</taxon>
        <taxon>Fungi</taxon>
        <taxon>Dikarya</taxon>
        <taxon>Ascomycota</taxon>
        <taxon>Saccharomycotina</taxon>
        <taxon>Dipodascomycetes</taxon>
        <taxon>Dipodascales</taxon>
        <taxon>Trichomonascaceae</taxon>
        <taxon>Wickerhamiella</taxon>
    </lineage>
</organism>
<dbReference type="Proteomes" id="UP000238350">
    <property type="component" value="Unassembled WGS sequence"/>
</dbReference>
<sequence>MADGNAHTSAYESFGDFNDFSSQQKDWPHPIDVDMTLRADSLYIPPDRALADERARWVEHPEAVDDDDDDDDDMFDYDFPVGPASSYAADSLSAQFAYPASTGHYNDESHLTDGYDIYRVPNSFGSAENFYSLPYKPVESIAPLDLQLSHEGVPAQMDDMPRFEPASPIDYDTMDSTPDLVNDEQSSDNQESFEFDMDLDLEQDSPAHFHDPPTIHDVKTVTDPLRTPSIDVARAEPPAAPARPTPAGNTKRKKVAHGPNRCDMVLPSGEPCNKAFTRPYDLARHQETIHAQVRKMFTCPECGDKSKTFSRMDALSRHIRIKHSRKD</sequence>
<keyword evidence="1" id="KW-0479">Metal-binding</keyword>
<dbReference type="Pfam" id="PF00096">
    <property type="entry name" value="zf-C2H2"/>
    <property type="match status" value="2"/>
</dbReference>
<dbReference type="PROSITE" id="PS50157">
    <property type="entry name" value="ZINC_FINGER_C2H2_2"/>
    <property type="match status" value="2"/>
</dbReference>
<dbReference type="STRING" id="45607.A0A2T0FDD3"/>
<keyword evidence="5" id="KW-1185">Reference proteome</keyword>
<evidence type="ECO:0000256" key="1">
    <source>
        <dbReference type="PROSITE-ProRule" id="PRU00042"/>
    </source>
</evidence>
<dbReference type="EMBL" id="NDIQ01000001">
    <property type="protein sequence ID" value="PRT52975.1"/>
    <property type="molecule type" value="Genomic_DNA"/>
</dbReference>
<dbReference type="OrthoDB" id="7295497at2759"/>
<reference evidence="4 5" key="1">
    <citation type="submission" date="2017-04" db="EMBL/GenBank/DDBJ databases">
        <title>Genome sequencing of [Candida] sorbophila.</title>
        <authorList>
            <person name="Ahn J.O."/>
        </authorList>
    </citation>
    <scope>NUCLEOTIDE SEQUENCE [LARGE SCALE GENOMIC DNA]</scope>
    <source>
        <strain evidence="4 5">DS02</strain>
    </source>
</reference>
<proteinExistence type="predicted"/>
<feature type="domain" description="C2H2-type" evidence="3">
    <location>
        <begin position="260"/>
        <end position="295"/>
    </location>
</feature>
<evidence type="ECO:0000259" key="3">
    <source>
        <dbReference type="PROSITE" id="PS50157"/>
    </source>
</evidence>